<dbReference type="Proteomes" id="UP000492821">
    <property type="component" value="Unassembled WGS sequence"/>
</dbReference>
<dbReference type="PANTHER" id="PTHR47765">
    <property type="entry name" value="3'-5' EXONUCLEASE DOMAIN-CONTAINING PROTEIN"/>
    <property type="match status" value="1"/>
</dbReference>
<evidence type="ECO:0000313" key="3">
    <source>
        <dbReference type="Proteomes" id="UP000492821"/>
    </source>
</evidence>
<sequence>MAKEKYINTIVKQSASEVEAIAVDRIQHNVPPTELRSTTLSNALLRFFEKALETQIRKATMLFIDEAVRLLTQLGSGIIDSRFVRDFLTRTIMMYETFVKTHNLGDEVTKAKTDLQLWQRVFKSLCRINIAKSATPIALLMQIDNSVPKKNEFIRSSIAGFIEDQEQINIAIDWIRIFNLEEVKQEYFNSLIINSYIFQNNKFLCLLTTREDELRYVKLLDDLAYRDYFDEKPILPGETELRNVNERLSKITLRASKRYEVDLSEHKLKFHRILVIKDLMYKISVNKRDSDTDDLILRAIGLQSHEWHIDFIKALQKKNSFRAFCWAKYFKVKKSECYIHMQRKMTVVDMAKVTRFLKAIEARAHDSIESDTTTIATIFDKEFTLRKVSTPAGLTDFTDNWLLKNTFQVIGIDCESGSVAAGFNGKVALLQLATKDWLAVIDIVSLYGKATLDQWKAFFKALLDPSVTRIGYAFYSDYVYLRGMFPELSELFQAPESRVHCLLLSMQTLLVNKDASDALFISHRPPESISLSDVTECILGLPLDKACRISDWTQRPLTEEQISYAVKDALVVIWIKEKVEGHLRDANVTQERIDWLFNDCAITMPLKVKSTDAVKKISNAFGDVRDTVLEVCNSNKEKHGDACLPPSKVNLLVDAAFLAFLPFMNHLGIKTTAERRNNRPVESEFKENPGLILITTSRRTQEYPFIPSDRIIGLTTCGDIAGLPQFRKIIEETRVCLDPERDFFNICEKCSSTDIRRFPPALYELLFVIQSIFYAKLNLQKIQSIEDILAVAKRVKEYPEVSMESVESDKPIGLFNVDFLKVKVLQQPVIVLPKTLKKGLQCDRPTKPSVTTYSAVCAGVEIKVCLDCVYFFHSLNCGTEKEKEMQNVKDNLCLDGPSPIESTMEKFAEVITAIYELFNVPEKVKPPNRKTVNGKQSESDEMEIN</sequence>
<dbReference type="GO" id="GO:0003676">
    <property type="term" value="F:nucleic acid binding"/>
    <property type="evidence" value="ECO:0007669"/>
    <property type="project" value="InterPro"/>
</dbReference>
<dbReference type="SUPFAM" id="SSF53098">
    <property type="entry name" value="Ribonuclease H-like"/>
    <property type="match status" value="1"/>
</dbReference>
<dbReference type="Gene3D" id="3.30.420.10">
    <property type="entry name" value="Ribonuclease H-like superfamily/Ribonuclease H"/>
    <property type="match status" value="1"/>
</dbReference>
<proteinExistence type="predicted"/>
<protein>
    <submittedName>
        <fullName evidence="4">3'-5' exonuclease domain-containing protein</fullName>
    </submittedName>
</protein>
<keyword evidence="3" id="KW-1185">Reference proteome</keyword>
<evidence type="ECO:0000256" key="1">
    <source>
        <dbReference type="SAM" id="MobiDB-lite"/>
    </source>
</evidence>
<dbReference type="InterPro" id="IPR012337">
    <property type="entry name" value="RNaseH-like_sf"/>
</dbReference>
<name>A0A7E5A0L5_PANRE</name>
<dbReference type="GO" id="GO:0006139">
    <property type="term" value="P:nucleobase-containing compound metabolic process"/>
    <property type="evidence" value="ECO:0007669"/>
    <property type="project" value="InterPro"/>
</dbReference>
<dbReference type="AlphaFoldDB" id="A0A7E5A0L5"/>
<accession>A0A7E5A0L5</accession>
<dbReference type="GO" id="GO:0008408">
    <property type="term" value="F:3'-5' exonuclease activity"/>
    <property type="evidence" value="ECO:0007669"/>
    <property type="project" value="InterPro"/>
</dbReference>
<reference evidence="3" key="1">
    <citation type="journal article" date="2013" name="Genetics">
        <title>The draft genome and transcriptome of Panagrellus redivivus are shaped by the harsh demands of a free-living lifestyle.</title>
        <authorList>
            <person name="Srinivasan J."/>
            <person name="Dillman A.R."/>
            <person name="Macchietto M.G."/>
            <person name="Heikkinen L."/>
            <person name="Lakso M."/>
            <person name="Fracchia K.M."/>
            <person name="Antoshechkin I."/>
            <person name="Mortazavi A."/>
            <person name="Wong G."/>
            <person name="Sternberg P.W."/>
        </authorList>
    </citation>
    <scope>NUCLEOTIDE SEQUENCE [LARGE SCALE GENOMIC DNA]</scope>
    <source>
        <strain evidence="3">MT8872</strain>
    </source>
</reference>
<dbReference type="InterPro" id="IPR052408">
    <property type="entry name" value="Exonuclease_MUT-7-like"/>
</dbReference>
<dbReference type="PANTHER" id="PTHR47765:SF2">
    <property type="entry name" value="EXONUCLEASE MUT-7 HOMOLOG"/>
    <property type="match status" value="1"/>
</dbReference>
<evidence type="ECO:0000313" key="4">
    <source>
        <dbReference type="WBParaSite" id="Pan_g749.t1"/>
    </source>
</evidence>
<evidence type="ECO:0000259" key="2">
    <source>
        <dbReference type="Pfam" id="PF01612"/>
    </source>
</evidence>
<reference evidence="4" key="2">
    <citation type="submission" date="2020-10" db="UniProtKB">
        <authorList>
            <consortium name="WormBaseParasite"/>
        </authorList>
    </citation>
    <scope>IDENTIFICATION</scope>
</reference>
<dbReference type="InterPro" id="IPR036397">
    <property type="entry name" value="RNaseH_sf"/>
</dbReference>
<dbReference type="InterPro" id="IPR002562">
    <property type="entry name" value="3'-5'_exonuclease_dom"/>
</dbReference>
<feature type="region of interest" description="Disordered" evidence="1">
    <location>
        <begin position="925"/>
        <end position="945"/>
    </location>
</feature>
<organism evidence="3 4">
    <name type="scientific">Panagrellus redivivus</name>
    <name type="common">Microworm</name>
    <dbReference type="NCBI Taxonomy" id="6233"/>
    <lineage>
        <taxon>Eukaryota</taxon>
        <taxon>Metazoa</taxon>
        <taxon>Ecdysozoa</taxon>
        <taxon>Nematoda</taxon>
        <taxon>Chromadorea</taxon>
        <taxon>Rhabditida</taxon>
        <taxon>Tylenchina</taxon>
        <taxon>Panagrolaimomorpha</taxon>
        <taxon>Panagrolaimoidea</taxon>
        <taxon>Panagrolaimidae</taxon>
        <taxon>Panagrellus</taxon>
    </lineage>
</organism>
<dbReference type="WBParaSite" id="Pan_g749.t1">
    <property type="protein sequence ID" value="Pan_g749.t1"/>
    <property type="gene ID" value="Pan_g749"/>
</dbReference>
<dbReference type="Pfam" id="PF01612">
    <property type="entry name" value="DNA_pol_A_exo1"/>
    <property type="match status" value="1"/>
</dbReference>
<feature type="domain" description="3'-5' exonuclease" evidence="2">
    <location>
        <begin position="394"/>
        <end position="580"/>
    </location>
</feature>